<dbReference type="Proteomes" id="UP000253383">
    <property type="component" value="Unassembled WGS sequence"/>
</dbReference>
<evidence type="ECO:0000256" key="1">
    <source>
        <dbReference type="SAM" id="SignalP"/>
    </source>
</evidence>
<dbReference type="OrthoDB" id="951061at2"/>
<organism evidence="2 3">
    <name type="scientific">Larkinella punicea</name>
    <dbReference type="NCBI Taxonomy" id="2315727"/>
    <lineage>
        <taxon>Bacteria</taxon>
        <taxon>Pseudomonadati</taxon>
        <taxon>Bacteroidota</taxon>
        <taxon>Cytophagia</taxon>
        <taxon>Cytophagales</taxon>
        <taxon>Spirosomataceae</taxon>
        <taxon>Larkinella</taxon>
    </lineage>
</organism>
<comment type="caution">
    <text evidence="2">The sequence shown here is derived from an EMBL/GenBank/DDBJ whole genome shotgun (WGS) entry which is preliminary data.</text>
</comment>
<accession>A0A368JTF1</accession>
<keyword evidence="3" id="KW-1185">Reference proteome</keyword>
<keyword evidence="1" id="KW-0732">Signal</keyword>
<feature type="signal peptide" evidence="1">
    <location>
        <begin position="1"/>
        <end position="31"/>
    </location>
</feature>
<name>A0A368JTF1_9BACT</name>
<reference evidence="2 3" key="1">
    <citation type="submission" date="2018-07" db="EMBL/GenBank/DDBJ databases">
        <title>Genome analysis of Larkinella rosea.</title>
        <authorList>
            <person name="Zhou Z."/>
            <person name="Wang G."/>
        </authorList>
    </citation>
    <scope>NUCLEOTIDE SEQUENCE [LARGE SCALE GENOMIC DNA]</scope>
    <source>
        <strain evidence="3">zzj9</strain>
    </source>
</reference>
<gene>
    <name evidence="2" type="ORF">DUE52_04910</name>
</gene>
<dbReference type="RefSeq" id="WP_114404842.1">
    <property type="nucleotide sequence ID" value="NZ_QOWE01000003.1"/>
</dbReference>
<dbReference type="PROSITE" id="PS51257">
    <property type="entry name" value="PROKAR_LIPOPROTEIN"/>
    <property type="match status" value="1"/>
</dbReference>
<feature type="chain" id="PRO_5016993148" evidence="1">
    <location>
        <begin position="32"/>
        <end position="149"/>
    </location>
</feature>
<proteinExistence type="predicted"/>
<sequence length="149" mass="16497">MKTYIPPRMWPLRATCLKIALILPFALTTLSSCEPDAVVVPEIEYGGIFTVQEADPKESYLLTLRKNPEKAKTFTIENLANLVKEPLQATVTNNKLVILDQAFTNYLGDKYTVSGEGELIDETLVLRYSINGHNGYAGSVFAKKQGDGK</sequence>
<evidence type="ECO:0000313" key="2">
    <source>
        <dbReference type="EMBL" id="RCR70928.1"/>
    </source>
</evidence>
<evidence type="ECO:0000313" key="3">
    <source>
        <dbReference type="Proteomes" id="UP000253383"/>
    </source>
</evidence>
<protein>
    <submittedName>
        <fullName evidence="2">Uncharacterized protein</fullName>
    </submittedName>
</protein>
<dbReference type="AlphaFoldDB" id="A0A368JTF1"/>
<dbReference type="EMBL" id="QOWE01000003">
    <property type="protein sequence ID" value="RCR70928.1"/>
    <property type="molecule type" value="Genomic_DNA"/>
</dbReference>